<evidence type="ECO:0000256" key="16">
    <source>
        <dbReference type="PIRSR" id="PIRSR602129-50"/>
    </source>
</evidence>
<evidence type="ECO:0000256" key="9">
    <source>
        <dbReference type="ARBA" id="ARBA00022989"/>
    </source>
</evidence>
<keyword evidence="6" id="KW-0256">Endoplasmic reticulum</keyword>
<evidence type="ECO:0000313" key="20">
    <source>
        <dbReference type="Proteomes" id="UP000268535"/>
    </source>
</evidence>
<reference evidence="19" key="2">
    <citation type="submission" date="2018-04" db="EMBL/GenBank/DDBJ databases">
        <title>Leveraging single-cell genomics to expand the Fungal Tree of Life.</title>
        <authorList>
            <consortium name="DOE Joint Genome Institute"/>
            <person name="Ahrendt S.R."/>
            <person name="Quandt C.A."/>
            <person name="Ciobanu D."/>
            <person name="Clum A."/>
            <person name="Salamov A."/>
            <person name="Andreopoulos B."/>
            <person name="Cheng J.-F."/>
            <person name="Woyke T."/>
            <person name="Pelin A."/>
            <person name="Henrissat B."/>
            <person name="Benny G.L."/>
            <person name="Smith M.E."/>
            <person name="James T.Y."/>
            <person name="Grigoriev I.V."/>
        </authorList>
    </citation>
    <scope>NUCLEOTIDE SEQUENCE</scope>
    <source>
        <strain evidence="19">ATCC 52028</strain>
    </source>
</reference>
<keyword evidence="10" id="KW-0443">Lipid metabolism</keyword>
<dbReference type="Pfam" id="PF00282">
    <property type="entry name" value="Pyridoxal_deC"/>
    <property type="match status" value="1"/>
</dbReference>
<evidence type="ECO:0000256" key="6">
    <source>
        <dbReference type="ARBA" id="ARBA00022824"/>
    </source>
</evidence>
<dbReference type="GO" id="GO:0030149">
    <property type="term" value="P:sphingolipid catabolic process"/>
    <property type="evidence" value="ECO:0007669"/>
    <property type="project" value="TreeGrafter"/>
</dbReference>
<dbReference type="InterPro" id="IPR015422">
    <property type="entry name" value="PyrdxlP-dep_Trfase_small"/>
</dbReference>
<evidence type="ECO:0000313" key="19">
    <source>
        <dbReference type="EMBL" id="RKO98312.1"/>
    </source>
</evidence>
<dbReference type="OrthoDB" id="10254570at2759"/>
<keyword evidence="18" id="KW-0808">Transferase</keyword>
<dbReference type="GO" id="GO:0008117">
    <property type="term" value="F:sphinganine-1-phosphate aldolase activity"/>
    <property type="evidence" value="ECO:0007669"/>
    <property type="project" value="UniProtKB-EC"/>
</dbReference>
<dbReference type="InterPro" id="IPR002129">
    <property type="entry name" value="PyrdxlP-dep_de-COase"/>
</dbReference>
<comment type="similarity">
    <text evidence="13">Belongs to the group II decarboxylase family. Sphingosine-1-phosphate lyase subfamily.</text>
</comment>
<comment type="pathway">
    <text evidence="3">Lipid metabolism; sphingolipid metabolism.</text>
</comment>
<accession>A0A4P9WX99</accession>
<dbReference type="Gene3D" id="3.90.1150.10">
    <property type="entry name" value="Aspartate Aminotransferase, domain 1"/>
    <property type="match status" value="1"/>
</dbReference>
<evidence type="ECO:0000256" key="15">
    <source>
        <dbReference type="ARBA" id="ARBA00042568"/>
    </source>
</evidence>
<evidence type="ECO:0000256" key="11">
    <source>
        <dbReference type="ARBA" id="ARBA00023136"/>
    </source>
</evidence>
<dbReference type="PANTHER" id="PTHR42735:SF6">
    <property type="entry name" value="SPHINGOSINE-1-PHOSPHATE LYASE 1"/>
    <property type="match status" value="1"/>
</dbReference>
<evidence type="ECO:0000256" key="4">
    <source>
        <dbReference type="ARBA" id="ARBA00004991"/>
    </source>
</evidence>
<evidence type="ECO:0000256" key="3">
    <source>
        <dbReference type="ARBA" id="ARBA00004760"/>
    </source>
</evidence>
<dbReference type="SUPFAM" id="SSF53383">
    <property type="entry name" value="PLP-dependent transferases"/>
    <property type="match status" value="1"/>
</dbReference>
<evidence type="ECO:0000256" key="10">
    <source>
        <dbReference type="ARBA" id="ARBA00023098"/>
    </source>
</evidence>
<feature type="modified residue" description="N6-(pyridoxal phosphate)lysine" evidence="16">
    <location>
        <position position="354"/>
    </location>
</feature>
<comment type="cofactor">
    <cofactor evidence="1 16 17">
        <name>pyridoxal 5'-phosphate</name>
        <dbReference type="ChEBI" id="CHEBI:597326"/>
    </cofactor>
</comment>
<evidence type="ECO:0000256" key="2">
    <source>
        <dbReference type="ARBA" id="ARBA00004389"/>
    </source>
</evidence>
<evidence type="ECO:0000256" key="1">
    <source>
        <dbReference type="ARBA" id="ARBA00001933"/>
    </source>
</evidence>
<dbReference type="InterPro" id="IPR015421">
    <property type="entry name" value="PyrdxlP-dep_Trfase_major"/>
</dbReference>
<evidence type="ECO:0000256" key="5">
    <source>
        <dbReference type="ARBA" id="ARBA00022692"/>
    </source>
</evidence>
<dbReference type="FunFam" id="3.40.640.10:FF:000020">
    <property type="entry name" value="sphingosine-1-phosphate lyase 1"/>
    <property type="match status" value="1"/>
</dbReference>
<reference evidence="18" key="3">
    <citation type="submission" date="2018-08" db="EMBL/GenBank/DDBJ databases">
        <title>Leveraging single-cell genomics to expand the Fungal Tree of Life.</title>
        <authorList>
            <consortium name="DOE Joint Genome Institute"/>
            <person name="Ahrendt S.R."/>
            <person name="Quandt C.A."/>
            <person name="Ciobanu D."/>
            <person name="Clum A."/>
            <person name="Salamov A."/>
            <person name="Andreopoulos B."/>
            <person name="Cheng J.-F."/>
            <person name="Woyke T."/>
            <person name="Pelin A."/>
            <person name="Henrissat B."/>
            <person name="Reynolds N."/>
            <person name="Benny G.L."/>
            <person name="Smith M.E."/>
            <person name="James T.Y."/>
            <person name="Grigoriev I.V."/>
        </authorList>
    </citation>
    <scope>NUCLEOTIDE SEQUENCE</scope>
    <source>
        <strain evidence="18">ATCC 52028</strain>
    </source>
</reference>
<dbReference type="GO" id="GO:0016740">
    <property type="term" value="F:transferase activity"/>
    <property type="evidence" value="ECO:0007669"/>
    <property type="project" value="UniProtKB-KW"/>
</dbReference>
<evidence type="ECO:0000256" key="17">
    <source>
        <dbReference type="RuleBase" id="RU000382"/>
    </source>
</evidence>
<sequence length="567" mass="61411">MSTHPLFSGAFLRIAHAILRFARSTLLSYCKNLVFLWFVYRTGAIAGHHVRTQGLVGASTQAYRHLVQRTILLLRKRVPGVEKAVRSEVARTVHALQKSSVGANLGEQYYSLPATGWSADRVRQELKRHSTMGVDKVNWRDGKISGAVYHGGEALSELLVESYGRFLVSNPLHPELFPGVRKMESEVISMVAKMLNGDDQVCGNMTSGGTESLLMAIKTYRDKARIECGVTHPEMVVPETIHAAFDKAAEYFGIRLIKIPVDPATGKVDVSKAARAISNATIMLAGSAPNFPHGIVDDIPALAALAASRGIGMHVDCCLGGFIVPFAEAAGFPLSHACDFRVKGVTSVSVDTHKYGFAPKGSSVILYKTAELRKFQYFTTTDWPGGVYASPTMAGSRAGNVVAGCWATMMHFGWSGYVETTRQILTATRALQRAIVHEIPELAIVGEPKLSVVAFTCRSAAKFNIFGVAELLEHRGWHLNVLQRPNAIHIAVTYLSMTRVDELIADLKASVAALKADPSVGQGRVAAIYGTAASVPDRTILDDVCCGFLDALTLNPAPGMFDDKEKK</sequence>
<dbReference type="Gene3D" id="3.40.640.10">
    <property type="entry name" value="Type I PLP-dependent aspartate aminotransferase-like (Major domain)"/>
    <property type="match status" value="1"/>
</dbReference>
<dbReference type="Gene3D" id="6.10.140.2150">
    <property type="match status" value="1"/>
</dbReference>
<dbReference type="GO" id="GO:0005789">
    <property type="term" value="C:endoplasmic reticulum membrane"/>
    <property type="evidence" value="ECO:0007669"/>
    <property type="project" value="UniProtKB-SubCell"/>
</dbReference>
<evidence type="ECO:0000256" key="13">
    <source>
        <dbReference type="ARBA" id="ARBA00038302"/>
    </source>
</evidence>
<evidence type="ECO:0000313" key="21">
    <source>
        <dbReference type="Proteomes" id="UP000274922"/>
    </source>
</evidence>
<evidence type="ECO:0000256" key="12">
    <source>
        <dbReference type="ARBA" id="ARBA00023239"/>
    </source>
</evidence>
<comment type="pathway">
    <text evidence="4">Sphingolipid metabolism.</text>
</comment>
<dbReference type="EC" id="4.1.2.27" evidence="14"/>
<proteinExistence type="inferred from homology"/>
<reference evidence="20 21" key="1">
    <citation type="journal article" date="2018" name="Nat. Microbiol.">
        <title>Leveraging single-cell genomics to expand the fungal tree of life.</title>
        <authorList>
            <person name="Ahrendt S.R."/>
            <person name="Quandt C.A."/>
            <person name="Ciobanu D."/>
            <person name="Clum A."/>
            <person name="Salamov A."/>
            <person name="Andreopoulos B."/>
            <person name="Cheng J.F."/>
            <person name="Woyke T."/>
            <person name="Pelin A."/>
            <person name="Henrissat B."/>
            <person name="Reynolds N.K."/>
            <person name="Benny G.L."/>
            <person name="Smith M.E."/>
            <person name="James T.Y."/>
            <person name="Grigoriev I.V."/>
        </authorList>
    </citation>
    <scope>NUCLEOTIDE SEQUENCE [LARGE SCALE GENOMIC DNA]</scope>
    <source>
        <strain evidence="20 21">ATCC 52028</strain>
    </source>
</reference>
<keyword evidence="8" id="KW-0746">Sphingolipid metabolism</keyword>
<dbReference type="InterPro" id="IPR050477">
    <property type="entry name" value="GrpII_AminoAcid_Decarb"/>
</dbReference>
<keyword evidence="21" id="KW-1185">Reference proteome</keyword>
<gene>
    <name evidence="18" type="ORF">CAUPRSCDRAFT_5573</name>
    <name evidence="19" type="ORF">CXG81DRAFT_28842</name>
</gene>
<dbReference type="AlphaFoldDB" id="A0A4P9WX99"/>
<keyword evidence="12 17" id="KW-0456">Lyase</keyword>
<keyword evidence="7 16" id="KW-0663">Pyridoxal phosphate</keyword>
<organism evidence="18 20">
    <name type="scientific">Caulochytrium protostelioides</name>
    <dbReference type="NCBI Taxonomy" id="1555241"/>
    <lineage>
        <taxon>Eukaryota</taxon>
        <taxon>Fungi</taxon>
        <taxon>Fungi incertae sedis</taxon>
        <taxon>Chytridiomycota</taxon>
        <taxon>Chytridiomycota incertae sedis</taxon>
        <taxon>Chytridiomycetes</taxon>
        <taxon>Caulochytriales</taxon>
        <taxon>Caulochytriaceae</taxon>
        <taxon>Caulochytrium</taxon>
    </lineage>
</organism>
<dbReference type="InterPro" id="IPR015424">
    <property type="entry name" value="PyrdxlP-dep_Trfase"/>
</dbReference>
<dbReference type="EMBL" id="ML014493">
    <property type="protein sequence ID" value="RKO98312.1"/>
    <property type="molecule type" value="Genomic_DNA"/>
</dbReference>
<dbReference type="Proteomes" id="UP000274922">
    <property type="component" value="Unassembled WGS sequence"/>
</dbReference>
<keyword evidence="9" id="KW-1133">Transmembrane helix</keyword>
<evidence type="ECO:0000256" key="7">
    <source>
        <dbReference type="ARBA" id="ARBA00022898"/>
    </source>
</evidence>
<dbReference type="Proteomes" id="UP000268535">
    <property type="component" value="Unassembled WGS sequence"/>
</dbReference>
<comment type="subcellular location">
    <subcellularLocation>
        <location evidence="2">Endoplasmic reticulum membrane</location>
        <topology evidence="2">Single-pass membrane protein</topology>
    </subcellularLocation>
</comment>
<keyword evidence="5" id="KW-0812">Transmembrane</keyword>
<dbReference type="STRING" id="1555241.A0A4P9WX99"/>
<evidence type="ECO:0000256" key="14">
    <source>
        <dbReference type="ARBA" id="ARBA00038965"/>
    </source>
</evidence>
<evidence type="ECO:0000256" key="8">
    <source>
        <dbReference type="ARBA" id="ARBA00022919"/>
    </source>
</evidence>
<name>A0A4P9WX99_9FUNG</name>
<dbReference type="GO" id="GO:0019752">
    <property type="term" value="P:carboxylic acid metabolic process"/>
    <property type="evidence" value="ECO:0007669"/>
    <property type="project" value="InterPro"/>
</dbReference>
<dbReference type="GO" id="GO:0030170">
    <property type="term" value="F:pyridoxal phosphate binding"/>
    <property type="evidence" value="ECO:0007669"/>
    <property type="project" value="InterPro"/>
</dbReference>
<dbReference type="EMBL" id="ML009127">
    <property type="protein sequence ID" value="RKO98014.1"/>
    <property type="molecule type" value="Genomic_DNA"/>
</dbReference>
<evidence type="ECO:0000313" key="18">
    <source>
        <dbReference type="EMBL" id="RKO98014.1"/>
    </source>
</evidence>
<keyword evidence="11" id="KW-0472">Membrane</keyword>
<protein>
    <recommendedName>
        <fullName evidence="14">sphinganine-1-phosphate aldolase</fullName>
        <ecNumber evidence="14">4.1.2.27</ecNumber>
    </recommendedName>
    <alternativeName>
        <fullName evidence="15">Sphingosine-1-phosphate aldolase</fullName>
    </alternativeName>
</protein>
<dbReference type="PANTHER" id="PTHR42735">
    <property type="match status" value="1"/>
</dbReference>